<evidence type="ECO:0000256" key="1">
    <source>
        <dbReference type="SAM" id="MobiDB-lite"/>
    </source>
</evidence>
<dbReference type="Proteomes" id="UP001362999">
    <property type="component" value="Unassembled WGS sequence"/>
</dbReference>
<protein>
    <submittedName>
        <fullName evidence="2">Uncharacterized protein</fullName>
    </submittedName>
</protein>
<proteinExistence type="predicted"/>
<dbReference type="AlphaFoldDB" id="A0AAW0DD81"/>
<gene>
    <name evidence="2" type="ORF">R3P38DRAFT_3175033</name>
</gene>
<keyword evidence="3" id="KW-1185">Reference proteome</keyword>
<feature type="compositionally biased region" description="Polar residues" evidence="1">
    <location>
        <begin position="85"/>
        <end position="99"/>
    </location>
</feature>
<name>A0AAW0DD81_9AGAR</name>
<comment type="caution">
    <text evidence="2">The sequence shown here is derived from an EMBL/GenBank/DDBJ whole genome shotgun (WGS) entry which is preliminary data.</text>
</comment>
<dbReference type="EMBL" id="JAWWNJ010000009">
    <property type="protein sequence ID" value="KAK7048788.1"/>
    <property type="molecule type" value="Genomic_DNA"/>
</dbReference>
<sequence>MILNDIVAVRPFDETSPSKPPTASLWAIDIPDPMFPVPLAHRDVPKFTPPTPRMKTQKSTPKFRISLPESVAKTATFAIGFSMQPSASGVRSNEASTTVAAAPSHGEAQDTAAASDRLASIDGDEATPPSPFSMDEVQHMGAALDRLASIDDEATPPSPLTSIDDDDATPPSPLTSMDEDVATAPSPLTSMDSDEEEEEPIKIPPPSNYTRRAFGDLFPDWSAEELRTKQEYLEEIAPIYLEETRSYSCQDHSDLIQVCETMAATFPSLNNYSHNWATRRLIVAHLKSQVATHRNRRRKKALNVSQAIINAEPSGHGKVHRSSNMKRVSSAHSSFFVMLYDCFTTLASIQKAKFKILKFIDACCLILPIGYTHFWLTVTRSRIHDFLHPSV</sequence>
<organism evidence="2 3">
    <name type="scientific">Favolaschia claudopus</name>
    <dbReference type="NCBI Taxonomy" id="2862362"/>
    <lineage>
        <taxon>Eukaryota</taxon>
        <taxon>Fungi</taxon>
        <taxon>Dikarya</taxon>
        <taxon>Basidiomycota</taxon>
        <taxon>Agaricomycotina</taxon>
        <taxon>Agaricomycetes</taxon>
        <taxon>Agaricomycetidae</taxon>
        <taxon>Agaricales</taxon>
        <taxon>Marasmiineae</taxon>
        <taxon>Mycenaceae</taxon>
        <taxon>Favolaschia</taxon>
    </lineage>
</organism>
<accession>A0AAW0DD81</accession>
<feature type="region of interest" description="Disordered" evidence="1">
    <location>
        <begin position="151"/>
        <end position="209"/>
    </location>
</feature>
<evidence type="ECO:0000313" key="3">
    <source>
        <dbReference type="Proteomes" id="UP001362999"/>
    </source>
</evidence>
<feature type="region of interest" description="Disordered" evidence="1">
    <location>
        <begin position="85"/>
        <end position="115"/>
    </location>
</feature>
<reference evidence="2 3" key="1">
    <citation type="journal article" date="2024" name="J Genomics">
        <title>Draft genome sequencing and assembly of Favolaschia claudopus CIRM-BRFM 2984 isolated from oak limbs.</title>
        <authorList>
            <person name="Navarro D."/>
            <person name="Drula E."/>
            <person name="Chaduli D."/>
            <person name="Cazenave R."/>
            <person name="Ahrendt S."/>
            <person name="Wang J."/>
            <person name="Lipzen A."/>
            <person name="Daum C."/>
            <person name="Barry K."/>
            <person name="Grigoriev I.V."/>
            <person name="Favel A."/>
            <person name="Rosso M.N."/>
            <person name="Martin F."/>
        </authorList>
    </citation>
    <scope>NUCLEOTIDE SEQUENCE [LARGE SCALE GENOMIC DNA]</scope>
    <source>
        <strain evidence="2 3">CIRM-BRFM 2984</strain>
    </source>
</reference>
<evidence type="ECO:0000313" key="2">
    <source>
        <dbReference type="EMBL" id="KAK7048788.1"/>
    </source>
</evidence>